<comment type="similarity">
    <text evidence="1">Belongs to the FAM227 family.</text>
</comment>
<name>A0A1R2AT48_9CILI</name>
<proteinExistence type="inferred from homology"/>
<evidence type="ECO:0000313" key="2">
    <source>
        <dbReference type="EMBL" id="OMJ67688.1"/>
    </source>
</evidence>
<gene>
    <name evidence="2" type="ORF">SteCoe_35076</name>
</gene>
<dbReference type="Pfam" id="PF14922">
    <property type="entry name" value="FWWh"/>
    <property type="match status" value="1"/>
</dbReference>
<dbReference type="AlphaFoldDB" id="A0A1R2AT48"/>
<dbReference type="OrthoDB" id="73353at2759"/>
<keyword evidence="3" id="KW-1185">Reference proteome</keyword>
<comment type="caution">
    <text evidence="2">The sequence shown here is derived from an EMBL/GenBank/DDBJ whole genome shotgun (WGS) entry which is preliminary data.</text>
</comment>
<dbReference type="EMBL" id="MPUH01001453">
    <property type="protein sequence ID" value="OMJ67688.1"/>
    <property type="molecule type" value="Genomic_DNA"/>
</dbReference>
<evidence type="ECO:0000256" key="1">
    <source>
        <dbReference type="ARBA" id="ARBA00008666"/>
    </source>
</evidence>
<evidence type="ECO:0000313" key="3">
    <source>
        <dbReference type="Proteomes" id="UP000187209"/>
    </source>
</evidence>
<sequence length="378" mass="44686">MIFSNDDMDIEKKKAFITDHNTSYVVQPTEKKAIVFKIEDVDPPTSIKGKPIPLPDNSNLSRVVDNIQETLRNINPKFTNPKVGETWRVYFETKECKAILSDMFWYCLVKIDKRPYMKQYKRDLLERISYNYVQVFVNVPKDHKEIFFENFYDCIAQGVFYSMFFSYPKSRSRLDSEEFKSKLFAIVSRRLSGITVSNQGYNNWVLDLGAGNVLQRSAPRSQETSVLPDLGNTRVKRQTRRTLQNLRYSPFVTRYLNSKRYEAINSVPSWNMRYTLRNLDKEKETDRQYNYYKKLAIETERKAKERGRVYQEFNTKIDEEIKEGHRKYRKGVRKLNIEAKKIIKEGVSEYANKLVALRAIQKEEKKQGYIPLLNNSLL</sequence>
<reference evidence="2 3" key="1">
    <citation type="submission" date="2016-11" db="EMBL/GenBank/DDBJ databases">
        <title>The macronuclear genome of Stentor coeruleus: a giant cell with tiny introns.</title>
        <authorList>
            <person name="Slabodnick M."/>
            <person name="Ruby J.G."/>
            <person name="Reiff S.B."/>
            <person name="Swart E.C."/>
            <person name="Gosai S."/>
            <person name="Prabakaran S."/>
            <person name="Witkowska E."/>
            <person name="Larue G.E."/>
            <person name="Fisher S."/>
            <person name="Freeman R.M."/>
            <person name="Gunawardena J."/>
            <person name="Chu W."/>
            <person name="Stover N.A."/>
            <person name="Gregory B.D."/>
            <person name="Nowacki M."/>
            <person name="Derisi J."/>
            <person name="Roy S.W."/>
            <person name="Marshall W.F."/>
            <person name="Sood P."/>
        </authorList>
    </citation>
    <scope>NUCLEOTIDE SEQUENCE [LARGE SCALE GENOMIC DNA]</scope>
    <source>
        <strain evidence="2">WM001</strain>
    </source>
</reference>
<dbReference type="InterPro" id="IPR029417">
    <property type="entry name" value="FAM227"/>
</dbReference>
<organism evidence="2 3">
    <name type="scientific">Stentor coeruleus</name>
    <dbReference type="NCBI Taxonomy" id="5963"/>
    <lineage>
        <taxon>Eukaryota</taxon>
        <taxon>Sar</taxon>
        <taxon>Alveolata</taxon>
        <taxon>Ciliophora</taxon>
        <taxon>Postciliodesmatophora</taxon>
        <taxon>Heterotrichea</taxon>
        <taxon>Heterotrichida</taxon>
        <taxon>Stentoridae</taxon>
        <taxon>Stentor</taxon>
    </lineage>
</organism>
<accession>A0A1R2AT48</accession>
<dbReference type="Proteomes" id="UP000187209">
    <property type="component" value="Unassembled WGS sequence"/>
</dbReference>
<protein>
    <submittedName>
        <fullName evidence="2">Uncharacterized protein</fullName>
    </submittedName>
</protein>
<dbReference type="PANTHER" id="PTHR33560">
    <property type="entry name" value="PROTEIN FAM227B"/>
    <property type="match status" value="1"/>
</dbReference>
<dbReference type="PANTHER" id="PTHR33560:SF1">
    <property type="entry name" value="PROTEIN FAM227A"/>
    <property type="match status" value="1"/>
</dbReference>